<organism evidence="2 3">
    <name type="scientific">Abditibacterium utsteinense</name>
    <dbReference type="NCBI Taxonomy" id="1960156"/>
    <lineage>
        <taxon>Bacteria</taxon>
        <taxon>Pseudomonadati</taxon>
        <taxon>Abditibacteriota</taxon>
        <taxon>Abditibacteriia</taxon>
        <taxon>Abditibacteriales</taxon>
        <taxon>Abditibacteriaceae</taxon>
        <taxon>Abditibacterium</taxon>
    </lineage>
</organism>
<dbReference type="AlphaFoldDB" id="A0A2S8SRD1"/>
<gene>
    <name evidence="2" type="ORF">B1R32_11363</name>
</gene>
<dbReference type="Pfam" id="PF14224">
    <property type="entry name" value="DUF4331"/>
    <property type="match status" value="1"/>
</dbReference>
<dbReference type="InParanoid" id="A0A2S8SRD1"/>
<name>A0A2S8SRD1_9BACT</name>
<evidence type="ECO:0000256" key="1">
    <source>
        <dbReference type="SAM" id="SignalP"/>
    </source>
</evidence>
<evidence type="ECO:0000313" key="3">
    <source>
        <dbReference type="Proteomes" id="UP000237684"/>
    </source>
</evidence>
<dbReference type="EMBL" id="NIGF01000013">
    <property type="protein sequence ID" value="PQV63336.1"/>
    <property type="molecule type" value="Genomic_DNA"/>
</dbReference>
<evidence type="ECO:0000313" key="2">
    <source>
        <dbReference type="EMBL" id="PQV63336.1"/>
    </source>
</evidence>
<comment type="caution">
    <text evidence="2">The sequence shown here is derived from an EMBL/GenBank/DDBJ whole genome shotgun (WGS) entry which is preliminary data.</text>
</comment>
<reference evidence="2 3" key="1">
    <citation type="journal article" date="2018" name="Syst. Appl. Microbiol.">
        <title>Abditibacterium utsteinense sp. nov., the first cultivated member of candidate phylum FBP, isolated from ice-free Antarctic soil samples.</title>
        <authorList>
            <person name="Tahon G."/>
            <person name="Tytgat B."/>
            <person name="Lebbe L."/>
            <person name="Carlier A."/>
            <person name="Willems A."/>
        </authorList>
    </citation>
    <scope>NUCLEOTIDE SEQUENCE [LARGE SCALE GENOMIC DNA]</scope>
    <source>
        <strain evidence="2 3">LMG 29911</strain>
    </source>
</reference>
<proteinExistence type="predicted"/>
<dbReference type="OrthoDB" id="9791748at2"/>
<sequence>MLFSSKRSKKLLALSAVAATALTVGAERYAIGSDHAGTTISVTKPGIDLSDLHIFPGSNADNVVLAMSVHPLIPAGQATADKFSFDTDVLYQFKIDTNDDKVEDLVIQAKFEGTGANQRVLITGPVKPSRVGTTTVFERPFSTTGTFNQAFSPTPGMQVFAGFRGDPFFIDLDQLFNIFPDRATPPKLRPAPAKGQENTPMATSFRPAGQAKDFLANFNVLALVVEVPRAKLGGGKIGVWETTSVAK</sequence>
<feature type="chain" id="PRO_5015778874" description="DUF4331 domain-containing protein" evidence="1">
    <location>
        <begin position="27"/>
        <end position="247"/>
    </location>
</feature>
<feature type="signal peptide" evidence="1">
    <location>
        <begin position="1"/>
        <end position="26"/>
    </location>
</feature>
<evidence type="ECO:0008006" key="4">
    <source>
        <dbReference type="Google" id="ProtNLM"/>
    </source>
</evidence>
<protein>
    <recommendedName>
        <fullName evidence="4">DUF4331 domain-containing protein</fullName>
    </recommendedName>
</protein>
<dbReference type="Proteomes" id="UP000237684">
    <property type="component" value="Unassembled WGS sequence"/>
</dbReference>
<keyword evidence="1" id="KW-0732">Signal</keyword>
<keyword evidence="3" id="KW-1185">Reference proteome</keyword>
<dbReference type="InterPro" id="IPR025566">
    <property type="entry name" value="DUF4331"/>
</dbReference>
<accession>A0A2S8SRD1</accession>
<dbReference type="RefSeq" id="WP_106380579.1">
    <property type="nucleotide sequence ID" value="NZ_NIGF01000013.1"/>
</dbReference>